<dbReference type="GO" id="GO:0006753">
    <property type="term" value="P:nucleoside phosphate metabolic process"/>
    <property type="evidence" value="ECO:0007669"/>
    <property type="project" value="TreeGrafter"/>
</dbReference>
<dbReference type="NCBIfam" id="NF001938">
    <property type="entry name" value="PRK00714.1-5"/>
    <property type="match status" value="1"/>
</dbReference>
<dbReference type="Gene3D" id="3.90.79.10">
    <property type="entry name" value="Nucleoside Triphosphate Pyrophosphohydrolase"/>
    <property type="match status" value="1"/>
</dbReference>
<proteinExistence type="inferred from homology"/>
<keyword evidence="1 3" id="KW-0378">Hydrolase</keyword>
<dbReference type="Pfam" id="PF00293">
    <property type="entry name" value="NUDIX"/>
    <property type="match status" value="1"/>
</dbReference>
<dbReference type="PANTHER" id="PTHR11839">
    <property type="entry name" value="UDP/ADP-SUGAR PYROPHOSPHATASE"/>
    <property type="match status" value="1"/>
</dbReference>
<sequence length="191" mass="22091">MPKSKKKSYKPYRPCAGIALFNREGRVFVGRRNDLPASELAGQKIQYPKIQYPWQMPQGGIDRNEDALTAAIRELREETSIVSAQLITEAESWLTYDFPPEVAKKLMKGKFGGQRQMWFAMLFTGDDSEINILAPDGGAHKPEFYEWRWEELEKLPDLVIPFKHETYVQLAQWFADIPQKIRLGEISIDQK</sequence>
<name>A0A3B0THY6_9ZZZZ</name>
<evidence type="ECO:0000313" key="3">
    <source>
        <dbReference type="EMBL" id="VAW15753.1"/>
    </source>
</evidence>
<protein>
    <submittedName>
        <fullName evidence="3">Adenosine (5')-pentaphospho-(5'')-adenosine pyrophosphohydrolase</fullName>
        <ecNumber evidence="3">3.6.1.-</ecNumber>
    </submittedName>
</protein>
<gene>
    <name evidence="3" type="ORF">MNBD_ALPHA11-267</name>
</gene>
<dbReference type="EMBL" id="UOEQ01000072">
    <property type="protein sequence ID" value="VAW15753.1"/>
    <property type="molecule type" value="Genomic_DNA"/>
</dbReference>
<dbReference type="PANTHER" id="PTHR11839:SF22">
    <property type="entry name" value="NUDIX HYDROLASE 26, CHLOROPLASTIC"/>
    <property type="match status" value="1"/>
</dbReference>
<evidence type="ECO:0000256" key="1">
    <source>
        <dbReference type="ARBA" id="ARBA00022801"/>
    </source>
</evidence>
<feature type="domain" description="Nudix hydrolase" evidence="2">
    <location>
        <begin position="11"/>
        <end position="172"/>
    </location>
</feature>
<dbReference type="InterPro" id="IPR015797">
    <property type="entry name" value="NUDIX_hydrolase-like_dom_sf"/>
</dbReference>
<dbReference type="AlphaFoldDB" id="A0A3B0THY6"/>
<accession>A0A3B0THY6</accession>
<dbReference type="GO" id="GO:0008893">
    <property type="term" value="F:guanosine-3',5'-bis(diphosphate) 3'-diphosphatase activity"/>
    <property type="evidence" value="ECO:0007669"/>
    <property type="project" value="TreeGrafter"/>
</dbReference>
<reference evidence="3" key="1">
    <citation type="submission" date="2018-06" db="EMBL/GenBank/DDBJ databases">
        <authorList>
            <person name="Zhirakovskaya E."/>
        </authorList>
    </citation>
    <scope>NUCLEOTIDE SEQUENCE</scope>
</reference>
<dbReference type="CDD" id="cd03671">
    <property type="entry name" value="NUDIX_Ap4A_hydrolase_plant_like"/>
    <property type="match status" value="1"/>
</dbReference>
<dbReference type="HAMAP" id="MF_00298">
    <property type="entry name" value="Nudix_RppH"/>
    <property type="match status" value="1"/>
</dbReference>
<organism evidence="3">
    <name type="scientific">hydrothermal vent metagenome</name>
    <dbReference type="NCBI Taxonomy" id="652676"/>
    <lineage>
        <taxon>unclassified sequences</taxon>
        <taxon>metagenomes</taxon>
        <taxon>ecological metagenomes</taxon>
    </lineage>
</organism>
<dbReference type="InterPro" id="IPR000086">
    <property type="entry name" value="NUDIX_hydrolase_dom"/>
</dbReference>
<evidence type="ECO:0000259" key="2">
    <source>
        <dbReference type="PROSITE" id="PS51462"/>
    </source>
</evidence>
<dbReference type="EC" id="3.6.1.-" evidence="3"/>
<dbReference type="GO" id="GO:0034432">
    <property type="term" value="F:bis(5'-adenosyl)-pentaphosphatase activity"/>
    <property type="evidence" value="ECO:0007669"/>
    <property type="project" value="TreeGrafter"/>
</dbReference>
<dbReference type="GO" id="GO:0019693">
    <property type="term" value="P:ribose phosphate metabolic process"/>
    <property type="evidence" value="ECO:0007669"/>
    <property type="project" value="TreeGrafter"/>
</dbReference>
<dbReference type="SUPFAM" id="SSF55811">
    <property type="entry name" value="Nudix"/>
    <property type="match status" value="1"/>
</dbReference>
<dbReference type="PROSITE" id="PS51462">
    <property type="entry name" value="NUDIX"/>
    <property type="match status" value="1"/>
</dbReference>
<dbReference type="InterPro" id="IPR022927">
    <property type="entry name" value="RppH"/>
</dbReference>